<dbReference type="Proteomes" id="UP000243528">
    <property type="component" value="Unassembled WGS sequence"/>
</dbReference>
<dbReference type="AlphaFoldDB" id="A0A2P8E5R6"/>
<dbReference type="EMBL" id="PYGE01000005">
    <property type="protein sequence ID" value="PSL04801.1"/>
    <property type="molecule type" value="Genomic_DNA"/>
</dbReference>
<evidence type="ECO:0000313" key="2">
    <source>
        <dbReference type="Proteomes" id="UP000243528"/>
    </source>
</evidence>
<protein>
    <submittedName>
        <fullName evidence="1">Uncharacterized protein</fullName>
    </submittedName>
</protein>
<comment type="caution">
    <text evidence="1">The sequence shown here is derived from an EMBL/GenBank/DDBJ whole genome shotgun (WGS) entry which is preliminary data.</text>
</comment>
<dbReference type="RefSeq" id="WP_106536985.1">
    <property type="nucleotide sequence ID" value="NZ_PYGE01000005.1"/>
</dbReference>
<proteinExistence type="predicted"/>
<evidence type="ECO:0000313" key="1">
    <source>
        <dbReference type="EMBL" id="PSL04801.1"/>
    </source>
</evidence>
<name>A0A2P8E5R6_9ACTN</name>
<accession>A0A2P8E5R6</accession>
<sequence>MSAHPILPSRRSVTAGCLALILALTTGGCMNDSNNPDDRGQVADHVETDHYELDLTEPPTRADVGISDGRQGLSVYFKDDTSRTFRTDLALPGGLTLTLHPRLVVVDATDNLERPPELTPETAPPGHVGLQFSFDTTAQAEAFMRDLAAQLGPDHRGEITDRYITETLGHLRRGTRPPSPRIAETRIGYLLLSVQPRIGTAPEQGPHFLVDFHWTRMPTADSTG</sequence>
<organism evidence="1 2">
    <name type="scientific">Haloactinopolyspora alba</name>
    <dbReference type="NCBI Taxonomy" id="648780"/>
    <lineage>
        <taxon>Bacteria</taxon>
        <taxon>Bacillati</taxon>
        <taxon>Actinomycetota</taxon>
        <taxon>Actinomycetes</taxon>
        <taxon>Jiangellales</taxon>
        <taxon>Jiangellaceae</taxon>
        <taxon>Haloactinopolyspora</taxon>
    </lineage>
</organism>
<keyword evidence="2" id="KW-1185">Reference proteome</keyword>
<gene>
    <name evidence="1" type="ORF">CLV30_105268</name>
</gene>
<reference evidence="1 2" key="1">
    <citation type="submission" date="2018-03" db="EMBL/GenBank/DDBJ databases">
        <title>Genomic Encyclopedia of Archaeal and Bacterial Type Strains, Phase II (KMG-II): from individual species to whole genera.</title>
        <authorList>
            <person name="Goeker M."/>
        </authorList>
    </citation>
    <scope>NUCLEOTIDE SEQUENCE [LARGE SCALE GENOMIC DNA]</scope>
    <source>
        <strain evidence="1 2">DSM 45211</strain>
    </source>
</reference>